<dbReference type="Gene3D" id="1.25.40.10">
    <property type="entry name" value="Tetratricopeptide repeat domain"/>
    <property type="match status" value="1"/>
</dbReference>
<accession>A0A382ETJ8</accession>
<dbReference type="AlphaFoldDB" id="A0A382ETJ8"/>
<gene>
    <name evidence="2" type="ORF">METZ01_LOCUS206862</name>
</gene>
<dbReference type="EMBL" id="UINC01046244">
    <property type="protein sequence ID" value="SVB54008.1"/>
    <property type="molecule type" value="Genomic_DNA"/>
</dbReference>
<name>A0A382ETJ8_9ZZZZ</name>
<reference evidence="2" key="1">
    <citation type="submission" date="2018-05" db="EMBL/GenBank/DDBJ databases">
        <authorList>
            <person name="Lanie J.A."/>
            <person name="Ng W.-L."/>
            <person name="Kazmierczak K.M."/>
            <person name="Andrzejewski T.M."/>
            <person name="Davidsen T.M."/>
            <person name="Wayne K.J."/>
            <person name="Tettelin H."/>
            <person name="Glass J.I."/>
            <person name="Rusch D."/>
            <person name="Podicherti R."/>
            <person name="Tsui H.-C.T."/>
            <person name="Winkler M.E."/>
        </authorList>
    </citation>
    <scope>NUCLEOTIDE SEQUENCE</scope>
</reference>
<protein>
    <submittedName>
        <fullName evidence="2">Uncharacterized protein</fullName>
    </submittedName>
</protein>
<proteinExistence type="predicted"/>
<dbReference type="SUPFAM" id="SSF48452">
    <property type="entry name" value="TPR-like"/>
    <property type="match status" value="1"/>
</dbReference>
<feature type="non-terminal residue" evidence="2">
    <location>
        <position position="1"/>
    </location>
</feature>
<keyword evidence="1" id="KW-0175">Coiled coil</keyword>
<dbReference type="InterPro" id="IPR011990">
    <property type="entry name" value="TPR-like_helical_dom_sf"/>
</dbReference>
<feature type="coiled-coil region" evidence="1">
    <location>
        <begin position="180"/>
        <end position="211"/>
    </location>
</feature>
<sequence>VDRSDAVEALVQEATRELERRQLTVETILNRVQVRVGAADAADATIAQACSLISDSVPLHAVAAVSHALDETMVLQREGWGWVFHHYDGDNYGESYLIEEDERAVEVLDSFLRMQPWQPLAGDPDHIDNWETLAHAEEAQVVVEAAQRLTAAGIIHLVRSPLFTPEGDSHVSLLVPQPDKEAAEEALGISRRSLRQLKKEAQALAKTQNRQAELEVYEQLARIDPSNGAVHYNHGVVHLEMDHPEEALLCFLEAAAPTLGHLPEKPEPPRSRVGPGGVFAMLGIVARHLGGPPKTPGPDYLLDIDLQLQRLHERFGDRVDLLHGLAGLARWQADGARARDCYERILRLDENDEIARFQLAYLSASD</sequence>
<evidence type="ECO:0000313" key="2">
    <source>
        <dbReference type="EMBL" id="SVB54008.1"/>
    </source>
</evidence>
<organism evidence="2">
    <name type="scientific">marine metagenome</name>
    <dbReference type="NCBI Taxonomy" id="408172"/>
    <lineage>
        <taxon>unclassified sequences</taxon>
        <taxon>metagenomes</taxon>
        <taxon>ecological metagenomes</taxon>
    </lineage>
</organism>
<evidence type="ECO:0000256" key="1">
    <source>
        <dbReference type="SAM" id="Coils"/>
    </source>
</evidence>